<dbReference type="Gene3D" id="3.40.960.10">
    <property type="entry name" value="VSR Endonuclease"/>
    <property type="match status" value="1"/>
</dbReference>
<organism evidence="6">
    <name type="scientific">bioreactor metagenome</name>
    <dbReference type="NCBI Taxonomy" id="1076179"/>
    <lineage>
        <taxon>unclassified sequences</taxon>
        <taxon>metagenomes</taxon>
        <taxon>ecological metagenomes</taxon>
    </lineage>
</organism>
<keyword evidence="3" id="KW-0227">DNA damage</keyword>
<dbReference type="GO" id="GO:0016787">
    <property type="term" value="F:hydrolase activity"/>
    <property type="evidence" value="ECO:0007669"/>
    <property type="project" value="UniProtKB-KW"/>
</dbReference>
<proteinExistence type="predicted"/>
<reference evidence="6" key="1">
    <citation type="submission" date="2019-08" db="EMBL/GenBank/DDBJ databases">
        <authorList>
            <person name="Kucharzyk K."/>
            <person name="Murdoch R.W."/>
            <person name="Higgins S."/>
            <person name="Loffler F."/>
        </authorList>
    </citation>
    <scope>NUCLEOTIDE SEQUENCE</scope>
</reference>
<name>A0A645AHX1_9ZZZZ</name>
<evidence type="ECO:0000256" key="4">
    <source>
        <dbReference type="ARBA" id="ARBA00022801"/>
    </source>
</evidence>
<protein>
    <recommendedName>
        <fullName evidence="7">Very short patch repair protein</fullName>
    </recommendedName>
</protein>
<dbReference type="Pfam" id="PF03852">
    <property type="entry name" value="Vsr"/>
    <property type="match status" value="1"/>
</dbReference>
<dbReference type="InterPro" id="IPR011335">
    <property type="entry name" value="Restrct_endonuc-II-like"/>
</dbReference>
<dbReference type="NCBIfam" id="TIGR00632">
    <property type="entry name" value="vsr"/>
    <property type="match status" value="1"/>
</dbReference>
<evidence type="ECO:0000256" key="1">
    <source>
        <dbReference type="ARBA" id="ARBA00022722"/>
    </source>
</evidence>
<accession>A0A645AHX1</accession>
<evidence type="ECO:0000256" key="5">
    <source>
        <dbReference type="ARBA" id="ARBA00023204"/>
    </source>
</evidence>
<evidence type="ECO:0008006" key="7">
    <source>
        <dbReference type="Google" id="ProtNLM"/>
    </source>
</evidence>
<keyword evidence="2" id="KW-0255">Endonuclease</keyword>
<keyword evidence="5" id="KW-0234">DNA repair</keyword>
<dbReference type="GO" id="GO:0006298">
    <property type="term" value="P:mismatch repair"/>
    <property type="evidence" value="ECO:0007669"/>
    <property type="project" value="InterPro"/>
</dbReference>
<keyword evidence="4" id="KW-0378">Hydrolase</keyword>
<dbReference type="EMBL" id="VSSQ01014037">
    <property type="protein sequence ID" value="MPM52812.1"/>
    <property type="molecule type" value="Genomic_DNA"/>
</dbReference>
<dbReference type="InterPro" id="IPR004603">
    <property type="entry name" value="DNA_mismatch_endonuc_vsr"/>
</dbReference>
<evidence type="ECO:0000256" key="3">
    <source>
        <dbReference type="ARBA" id="ARBA00022763"/>
    </source>
</evidence>
<keyword evidence="1" id="KW-0540">Nuclease</keyword>
<evidence type="ECO:0000313" key="6">
    <source>
        <dbReference type="EMBL" id="MPM52812.1"/>
    </source>
</evidence>
<dbReference type="CDD" id="cd00221">
    <property type="entry name" value="Vsr"/>
    <property type="match status" value="1"/>
</dbReference>
<dbReference type="SUPFAM" id="SSF52980">
    <property type="entry name" value="Restriction endonuclease-like"/>
    <property type="match status" value="1"/>
</dbReference>
<dbReference type="AlphaFoldDB" id="A0A645AHX1"/>
<dbReference type="GO" id="GO:0004519">
    <property type="term" value="F:endonuclease activity"/>
    <property type="evidence" value="ECO:0007669"/>
    <property type="project" value="UniProtKB-KW"/>
</dbReference>
<sequence>MYSRGYRYRKNVKELPGTPDIVLRKYGVAVFVHGCFWHGHSVDGHIPQSNSEFWRKKIEKNQSRDEQNKKKLLAMGWAVITIWECQLKPAVRKQTLSELEYYIHKNYLDRHGLRQQYYLGDNEGGRLVAEEQAEYKKSPNRADLCDEQE</sequence>
<comment type="caution">
    <text evidence="6">The sequence shown here is derived from an EMBL/GenBank/DDBJ whole genome shotgun (WGS) entry which is preliminary data.</text>
</comment>
<evidence type="ECO:0000256" key="2">
    <source>
        <dbReference type="ARBA" id="ARBA00022759"/>
    </source>
</evidence>
<gene>
    <name evidence="6" type="ORF">SDC9_99575</name>
</gene>